<dbReference type="Proteomes" id="UP001228171">
    <property type="component" value="Unassembled WGS sequence"/>
</dbReference>
<dbReference type="InterPro" id="IPR006944">
    <property type="entry name" value="Phage/GTA_portal"/>
</dbReference>
<evidence type="ECO:0000313" key="3">
    <source>
        <dbReference type="Proteomes" id="UP001228171"/>
    </source>
</evidence>
<name>A0ABT9HEA1_9GAMM</name>
<accession>A0ABT9HEA1</accession>
<reference evidence="2 3" key="1">
    <citation type="submission" date="2023-08" db="EMBL/GenBank/DDBJ databases">
        <authorList>
            <person name="Kumar R."/>
        </authorList>
    </citation>
    <scope>NUCLEOTIDE SEQUENCE [LARGE SCALE GENOMIC DNA]</scope>
    <source>
        <strain evidence="2 3">LUR13</strain>
    </source>
</reference>
<proteinExistence type="predicted"/>
<dbReference type="EMBL" id="JAVAJI010000003">
    <property type="protein sequence ID" value="MDP4544103.1"/>
    <property type="molecule type" value="Genomic_DNA"/>
</dbReference>
<organism evidence="2 3">
    <name type="scientific">Psychrobacter faecalis</name>
    <dbReference type="NCBI Taxonomy" id="180588"/>
    <lineage>
        <taxon>Bacteria</taxon>
        <taxon>Pseudomonadati</taxon>
        <taxon>Pseudomonadota</taxon>
        <taxon>Gammaproteobacteria</taxon>
        <taxon>Moraxellales</taxon>
        <taxon>Moraxellaceae</taxon>
        <taxon>Psychrobacter</taxon>
    </lineage>
</organism>
<feature type="region of interest" description="Disordered" evidence="1">
    <location>
        <begin position="406"/>
        <end position="433"/>
    </location>
</feature>
<dbReference type="InterPro" id="IPR006427">
    <property type="entry name" value="Portal_HK97"/>
</dbReference>
<evidence type="ECO:0000313" key="2">
    <source>
        <dbReference type="EMBL" id="MDP4544103.1"/>
    </source>
</evidence>
<dbReference type="Pfam" id="PF04860">
    <property type="entry name" value="Phage_portal"/>
    <property type="match status" value="1"/>
</dbReference>
<dbReference type="RefSeq" id="WP_305935502.1">
    <property type="nucleotide sequence ID" value="NZ_JAVAJI010000003.1"/>
</dbReference>
<protein>
    <submittedName>
        <fullName evidence="2">Phage portal protein</fullName>
    </submittedName>
</protein>
<sequence>MGMLDWFTGKKSASTAQPVNGGDVWHTIHDPFTGAWQRNEEIEVSKNDQMRHHAVFACVSLITRDIGKLKIKTKRKVEGVSQVCTSCINPLLAKPNDFQNWQQFAEAWATSKATSGNTYVWKVRNIYGEVWKLQILNPERTKPLVDPNGNVFYQVRKDRLFDLDEDVVLPASEIIHDRFNCFYHPLVGLSPIVACALSASQGISIQRNAQAFFANASRPSGILVAPGAITEQTSKELKENWQKNYSGKGNGGTAVMGDGMNYVPISVAANDAQLVEQLKMSGEIICTAFSVPAFKIGLAPLPSGKVSDHNDIYYSDCLQHYIESIETLLNQHLDLEGGVEVEFDLKALLRMDSNSQMSFLKEGIGAAILSPNEARAELGYAAVSGGESPMIQQQNFSLAAIAKRDSSADPFAKTPAPTNEEPKQGEDDGLGNA</sequence>
<keyword evidence="3" id="KW-1185">Reference proteome</keyword>
<evidence type="ECO:0000256" key="1">
    <source>
        <dbReference type="SAM" id="MobiDB-lite"/>
    </source>
</evidence>
<dbReference type="NCBIfam" id="TIGR01537">
    <property type="entry name" value="portal_HK97"/>
    <property type="match status" value="1"/>
</dbReference>
<comment type="caution">
    <text evidence="2">The sequence shown here is derived from an EMBL/GenBank/DDBJ whole genome shotgun (WGS) entry which is preliminary data.</text>
</comment>
<gene>
    <name evidence="2" type="ORF">Q8P09_03295</name>
</gene>